<reference evidence="1 2" key="1">
    <citation type="journal article" date="2023" name="Plants (Basel)">
        <title>Bridging the Gap: Combining Genomics and Transcriptomics Approaches to Understand Stylosanthes scabra, an Orphan Legume from the Brazilian Caatinga.</title>
        <authorList>
            <person name="Ferreira-Neto J.R.C."/>
            <person name="da Silva M.D."/>
            <person name="Binneck E."/>
            <person name="de Melo N.F."/>
            <person name="da Silva R.H."/>
            <person name="de Melo A.L.T.M."/>
            <person name="Pandolfi V."/>
            <person name="Bustamante F.O."/>
            <person name="Brasileiro-Vidal A.C."/>
            <person name="Benko-Iseppon A.M."/>
        </authorList>
    </citation>
    <scope>NUCLEOTIDE SEQUENCE [LARGE SCALE GENOMIC DNA]</scope>
    <source>
        <tissue evidence="1">Leaves</tissue>
    </source>
</reference>
<keyword evidence="2" id="KW-1185">Reference proteome</keyword>
<sequence length="219" mass="25128">MKVANAVSGTWHRGKMMYLWKHREQWGSPPLKVIPFEAWTQPHGVELYDWVATRVLGTQSKVTKEYLEEMQKENIGWGCPGMTLDLRLPLYEGGDPYSTYLVVERNPTAGRNNPLTVAPLIVLTSPKSANMDDSGKGFLFFRAHGKMKIFYLSDESSNFKEMYFKISGASKTQPFYLNLEKKAKFSLYWRMGYRSPRPGVNELSEEERKAASLLRSVWG</sequence>
<dbReference type="EMBL" id="JASCZI010181780">
    <property type="protein sequence ID" value="MED6185805.1"/>
    <property type="molecule type" value="Genomic_DNA"/>
</dbReference>
<evidence type="ECO:0000313" key="1">
    <source>
        <dbReference type="EMBL" id="MED6185805.1"/>
    </source>
</evidence>
<protein>
    <submittedName>
        <fullName evidence="1">Uncharacterized protein</fullName>
    </submittedName>
</protein>
<organism evidence="1 2">
    <name type="scientific">Stylosanthes scabra</name>
    <dbReference type="NCBI Taxonomy" id="79078"/>
    <lineage>
        <taxon>Eukaryota</taxon>
        <taxon>Viridiplantae</taxon>
        <taxon>Streptophyta</taxon>
        <taxon>Embryophyta</taxon>
        <taxon>Tracheophyta</taxon>
        <taxon>Spermatophyta</taxon>
        <taxon>Magnoliopsida</taxon>
        <taxon>eudicotyledons</taxon>
        <taxon>Gunneridae</taxon>
        <taxon>Pentapetalae</taxon>
        <taxon>rosids</taxon>
        <taxon>fabids</taxon>
        <taxon>Fabales</taxon>
        <taxon>Fabaceae</taxon>
        <taxon>Papilionoideae</taxon>
        <taxon>50 kb inversion clade</taxon>
        <taxon>dalbergioids sensu lato</taxon>
        <taxon>Dalbergieae</taxon>
        <taxon>Pterocarpus clade</taxon>
        <taxon>Stylosanthes</taxon>
    </lineage>
</organism>
<comment type="caution">
    <text evidence="1">The sequence shown here is derived from an EMBL/GenBank/DDBJ whole genome shotgun (WGS) entry which is preliminary data.</text>
</comment>
<dbReference type="Proteomes" id="UP001341840">
    <property type="component" value="Unassembled WGS sequence"/>
</dbReference>
<proteinExistence type="predicted"/>
<name>A0ABU6WIY4_9FABA</name>
<evidence type="ECO:0000313" key="2">
    <source>
        <dbReference type="Proteomes" id="UP001341840"/>
    </source>
</evidence>
<gene>
    <name evidence="1" type="ORF">PIB30_060576</name>
</gene>
<accession>A0ABU6WIY4</accession>